<proteinExistence type="predicted"/>
<feature type="compositionally biased region" description="Basic and acidic residues" evidence="1">
    <location>
        <begin position="33"/>
        <end position="47"/>
    </location>
</feature>
<sequence>MTENTEDNTKNIVVSDAPIKKKRGRKPKSYYEQLEKEKQSEQPKEVVEPPTPKKRGRKPKGGKIVENLTSINDNNYIKKNVILHLKCNSSDIETHDAFNSMSNLELDITNNSKMGDLNYQIYDNNNVTSINSIEVNNKNNIIIQNNKETTNAIINDNDVSIKNINKKLKDLQEFLHTNTIINNKSACFWCTHDFDNYTIHIPKYKLKDTYYCYGCFCSPECGVSFLMNENIDTSAKFERYHLMNHIYCKIYNYTKNIKPAPNPFYTLDKYYGNLSIQEYRKLLQNDRLFMVVDKPLTKILPELHEENNDFIMNKENITSSSTYQIKRKTNKHTSKNNILNENFGITV</sequence>
<evidence type="ECO:0000256" key="1">
    <source>
        <dbReference type="SAM" id="MobiDB-lite"/>
    </source>
</evidence>
<feature type="region of interest" description="Disordered" evidence="1">
    <location>
        <begin position="1"/>
        <end position="62"/>
    </location>
</feature>
<name>A0A6C0BSN3_9ZZZZ</name>
<feature type="compositionally biased region" description="Basic residues" evidence="1">
    <location>
        <begin position="52"/>
        <end position="61"/>
    </location>
</feature>
<evidence type="ECO:0008006" key="3">
    <source>
        <dbReference type="Google" id="ProtNLM"/>
    </source>
</evidence>
<protein>
    <recommendedName>
        <fullName evidence="3">MYM-type domain-containing protein</fullName>
    </recommendedName>
</protein>
<dbReference type="EMBL" id="MN739236">
    <property type="protein sequence ID" value="QHS94992.1"/>
    <property type="molecule type" value="Genomic_DNA"/>
</dbReference>
<organism evidence="2">
    <name type="scientific">viral metagenome</name>
    <dbReference type="NCBI Taxonomy" id="1070528"/>
    <lineage>
        <taxon>unclassified sequences</taxon>
        <taxon>metagenomes</taxon>
        <taxon>organismal metagenomes</taxon>
    </lineage>
</organism>
<accession>A0A6C0BSN3</accession>
<dbReference type="AlphaFoldDB" id="A0A6C0BSN3"/>
<reference evidence="2" key="1">
    <citation type="journal article" date="2020" name="Nature">
        <title>Giant virus diversity and host interactions through global metagenomics.</title>
        <authorList>
            <person name="Schulz F."/>
            <person name="Roux S."/>
            <person name="Paez-Espino D."/>
            <person name="Jungbluth S."/>
            <person name="Walsh D.A."/>
            <person name="Denef V.J."/>
            <person name="McMahon K.D."/>
            <person name="Konstantinidis K.T."/>
            <person name="Eloe-Fadrosh E.A."/>
            <person name="Kyrpides N.C."/>
            <person name="Woyke T."/>
        </authorList>
    </citation>
    <scope>NUCLEOTIDE SEQUENCE</scope>
    <source>
        <strain evidence="2">GVMAG-M-3300018428-16</strain>
    </source>
</reference>
<evidence type="ECO:0000313" key="2">
    <source>
        <dbReference type="EMBL" id="QHS94992.1"/>
    </source>
</evidence>